<protein>
    <submittedName>
        <fullName evidence="1">Uncharacterized protein</fullName>
    </submittedName>
</protein>
<dbReference type="EMBL" id="LR796769">
    <property type="protein sequence ID" value="CAB4165043.1"/>
    <property type="molecule type" value="Genomic_DNA"/>
</dbReference>
<dbReference type="InterPro" id="IPR036188">
    <property type="entry name" value="FAD/NAD-bd_sf"/>
</dbReference>
<gene>
    <name evidence="1" type="ORF">UFOVP815_8</name>
</gene>
<accession>A0A6J5P168</accession>
<organism evidence="1">
    <name type="scientific">uncultured Caudovirales phage</name>
    <dbReference type="NCBI Taxonomy" id="2100421"/>
    <lineage>
        <taxon>Viruses</taxon>
        <taxon>Duplodnaviria</taxon>
        <taxon>Heunggongvirae</taxon>
        <taxon>Uroviricota</taxon>
        <taxon>Caudoviricetes</taxon>
        <taxon>Peduoviridae</taxon>
        <taxon>Maltschvirus</taxon>
        <taxon>Maltschvirus maltsch</taxon>
    </lineage>
</organism>
<evidence type="ECO:0000313" key="1">
    <source>
        <dbReference type="EMBL" id="CAB4165043.1"/>
    </source>
</evidence>
<sequence length="306" mass="34190">MNIKPQPIIIGAGLAGLIAANAWPASTILEAAPAPRAVHRALLRFRSDAVANLTGIEFRKVRVHKGIWSEGRFVQPNISVANRYAKKVVGRIAGERSIWSLDPVDRYVAPDTFYEQLVNAAQLRTFWNTKADFAAMRNGSISTAPLPVVLSELDIATELQFERAPITVVRCRVRGADVFQTVYFPDEETPMYRASITGDTLIIEAMATDVASKDWMPRALVLIGRAFATEVVQVLDTVQQQYGKIVPIADADRKRLLFELTQQHGIYSLGRFATWRNILLDDVVKDIHAIKRMMNSTPYDVRRSIA</sequence>
<dbReference type="Gene3D" id="3.50.50.60">
    <property type="entry name" value="FAD/NAD(P)-binding domain"/>
    <property type="match status" value="1"/>
</dbReference>
<proteinExistence type="predicted"/>
<name>A0A6J5P168_9CAUD</name>
<reference evidence="1" key="1">
    <citation type="submission" date="2020-04" db="EMBL/GenBank/DDBJ databases">
        <authorList>
            <person name="Chiriac C."/>
            <person name="Salcher M."/>
            <person name="Ghai R."/>
            <person name="Kavagutti S V."/>
        </authorList>
    </citation>
    <scope>NUCLEOTIDE SEQUENCE</scope>
</reference>